<dbReference type="HOGENOM" id="CLU_027445_2_0_1"/>
<comment type="subcellular location">
    <subcellularLocation>
        <location evidence="1">Cytoplasm</location>
    </subcellularLocation>
</comment>
<feature type="zinc finger region" description="RING-Gid-type" evidence="7">
    <location>
        <begin position="347"/>
        <end position="409"/>
    </location>
</feature>
<dbReference type="Pfam" id="PF10607">
    <property type="entry name" value="CTLH"/>
    <property type="match status" value="1"/>
</dbReference>
<comment type="similarity">
    <text evidence="2">Belongs to the FYV10 family.</text>
</comment>
<dbReference type="FunCoup" id="K0KMW5">
    <property type="interactions" value="922"/>
</dbReference>
<dbReference type="AlphaFoldDB" id="K0KMW5"/>
<name>K0KMW5_WICCF</name>
<feature type="domain" description="RING-Gid-type" evidence="9">
    <location>
        <begin position="347"/>
        <end position="409"/>
    </location>
</feature>
<evidence type="ECO:0000259" key="8">
    <source>
        <dbReference type="PROSITE" id="PS50897"/>
    </source>
</evidence>
<dbReference type="GO" id="GO:0008270">
    <property type="term" value="F:zinc ion binding"/>
    <property type="evidence" value="ECO:0007669"/>
    <property type="project" value="UniProtKB-KW"/>
</dbReference>
<feature type="domain" description="CTLH" evidence="8">
    <location>
        <begin position="166"/>
        <end position="223"/>
    </location>
</feature>
<dbReference type="InParanoid" id="K0KMW5"/>
<dbReference type="Proteomes" id="UP000009328">
    <property type="component" value="Unassembled WGS sequence"/>
</dbReference>
<dbReference type="GO" id="GO:0005634">
    <property type="term" value="C:nucleus"/>
    <property type="evidence" value="ECO:0007669"/>
    <property type="project" value="TreeGrafter"/>
</dbReference>
<evidence type="ECO:0000256" key="4">
    <source>
        <dbReference type="ARBA" id="ARBA00022723"/>
    </source>
</evidence>
<evidence type="ECO:0000259" key="9">
    <source>
        <dbReference type="PROSITE" id="PS51867"/>
    </source>
</evidence>
<dbReference type="GO" id="GO:0061630">
    <property type="term" value="F:ubiquitin protein ligase activity"/>
    <property type="evidence" value="ECO:0007669"/>
    <property type="project" value="InterPro"/>
</dbReference>
<evidence type="ECO:0000256" key="6">
    <source>
        <dbReference type="ARBA" id="ARBA00022833"/>
    </source>
</evidence>
<dbReference type="GO" id="GO:0034657">
    <property type="term" value="C:GID complex"/>
    <property type="evidence" value="ECO:0007669"/>
    <property type="project" value="TreeGrafter"/>
</dbReference>
<evidence type="ECO:0000313" key="10">
    <source>
        <dbReference type="EMBL" id="CCH44281.1"/>
    </source>
</evidence>
<evidence type="ECO:0000256" key="3">
    <source>
        <dbReference type="ARBA" id="ARBA00022490"/>
    </source>
</evidence>
<dbReference type="InterPro" id="IPR013144">
    <property type="entry name" value="CRA_dom"/>
</dbReference>
<dbReference type="SMART" id="SM00668">
    <property type="entry name" value="CTLH"/>
    <property type="match status" value="1"/>
</dbReference>
<keyword evidence="3" id="KW-0963">Cytoplasm</keyword>
<dbReference type="InterPro" id="IPR044063">
    <property type="entry name" value="ZF_RING_GID"/>
</dbReference>
<keyword evidence="11" id="KW-1185">Reference proteome</keyword>
<dbReference type="GO" id="GO:0005737">
    <property type="term" value="C:cytoplasm"/>
    <property type="evidence" value="ECO:0007669"/>
    <property type="project" value="UniProtKB-SubCell"/>
</dbReference>
<keyword evidence="5 7" id="KW-0863">Zinc-finger</keyword>
<reference evidence="10 11" key="1">
    <citation type="journal article" date="2012" name="Eukaryot. Cell">
        <title>Draft genome sequence of Wickerhamomyces ciferrii NRRL Y-1031 F-60-10.</title>
        <authorList>
            <person name="Schneider J."/>
            <person name="Andrea H."/>
            <person name="Blom J."/>
            <person name="Jaenicke S."/>
            <person name="Ruckert C."/>
            <person name="Schorsch C."/>
            <person name="Szczepanowski R."/>
            <person name="Farwick M."/>
            <person name="Goesmann A."/>
            <person name="Puhler A."/>
            <person name="Schaffer S."/>
            <person name="Tauch A."/>
            <person name="Kohler T."/>
            <person name="Brinkrolf K."/>
        </authorList>
    </citation>
    <scope>NUCLEOTIDE SEQUENCE [LARGE SCALE GENOMIC DNA]</scope>
    <source>
        <strain evidence="11">ATCC 14091 / BCRC 22168 / CBS 111 / JCM 3599 / NBRC 0793 / NRRL Y-1031 F-60-10</strain>
    </source>
</reference>
<keyword evidence="6" id="KW-0862">Zinc</keyword>
<accession>K0KMW5</accession>
<gene>
    <name evidence="10" type="ORF">BN7_3843</name>
</gene>
<dbReference type="PANTHER" id="PTHR12170:SF2">
    <property type="entry name" value="E3 UBIQUITIN-PROTEIN TRANSFERASE MAEA"/>
    <property type="match status" value="1"/>
</dbReference>
<dbReference type="eggNOG" id="KOG0396">
    <property type="taxonomic scope" value="Eukaryota"/>
</dbReference>
<dbReference type="InterPro" id="IPR045098">
    <property type="entry name" value="Fyv10_fam"/>
</dbReference>
<dbReference type="PROSITE" id="PS50897">
    <property type="entry name" value="CTLH"/>
    <property type="match status" value="1"/>
</dbReference>
<comment type="caution">
    <text evidence="10">The sequence shown here is derived from an EMBL/GenBank/DDBJ whole genome shotgun (WGS) entry which is preliminary data.</text>
</comment>
<evidence type="ECO:0000256" key="7">
    <source>
        <dbReference type="PROSITE-ProRule" id="PRU01215"/>
    </source>
</evidence>
<proteinExistence type="inferred from homology"/>
<evidence type="ECO:0000313" key="11">
    <source>
        <dbReference type="Proteomes" id="UP000009328"/>
    </source>
</evidence>
<dbReference type="EMBL" id="CAIF01000120">
    <property type="protein sequence ID" value="CCH44281.1"/>
    <property type="molecule type" value="Genomic_DNA"/>
</dbReference>
<dbReference type="InterPro" id="IPR006595">
    <property type="entry name" value="CTLH_C"/>
</dbReference>
<evidence type="ECO:0000256" key="2">
    <source>
        <dbReference type="ARBA" id="ARBA00010615"/>
    </source>
</evidence>
<organism evidence="10 11">
    <name type="scientific">Wickerhamomyces ciferrii (strain ATCC 14091 / BCRC 22168 / CBS 111 / JCM 3599 / NBRC 0793 / NRRL Y-1031 F-60-10)</name>
    <name type="common">Yeast</name>
    <name type="synonym">Pichia ciferrii</name>
    <dbReference type="NCBI Taxonomy" id="1206466"/>
    <lineage>
        <taxon>Eukaryota</taxon>
        <taxon>Fungi</taxon>
        <taxon>Dikarya</taxon>
        <taxon>Ascomycota</taxon>
        <taxon>Saccharomycotina</taxon>
        <taxon>Saccharomycetes</taxon>
        <taxon>Phaffomycetales</taxon>
        <taxon>Wickerhamomycetaceae</taxon>
        <taxon>Wickerhamomyces</taxon>
    </lineage>
</organism>
<dbReference type="PROSITE" id="PS51867">
    <property type="entry name" value="ZF_RING_GID"/>
    <property type="match status" value="1"/>
</dbReference>
<evidence type="ECO:0000256" key="1">
    <source>
        <dbReference type="ARBA" id="ARBA00004496"/>
    </source>
</evidence>
<dbReference type="SMART" id="SM00757">
    <property type="entry name" value="CRA"/>
    <property type="match status" value="1"/>
</dbReference>
<dbReference type="InterPro" id="IPR024964">
    <property type="entry name" value="CTLH/CRA"/>
</dbReference>
<dbReference type="GO" id="GO:0043161">
    <property type="term" value="P:proteasome-mediated ubiquitin-dependent protein catabolic process"/>
    <property type="evidence" value="ECO:0007669"/>
    <property type="project" value="InterPro"/>
</dbReference>
<keyword evidence="4" id="KW-0479">Metal-binding</keyword>
<dbReference type="STRING" id="1206466.K0KMW5"/>
<protein>
    <submittedName>
        <fullName evidence="10">Uncharacterized protein</fullName>
    </submittedName>
</protein>
<evidence type="ECO:0000256" key="5">
    <source>
        <dbReference type="ARBA" id="ARBA00022771"/>
    </source>
</evidence>
<sequence length="424" mass="49530">MSLNEPSVDFHLKLQEGSFKVPYEAIRKNFKNVQKLDERQFKKIDELFKDFNQTNDKKLKLTKLKQIITNLKQFEKKIQSKTKIENELISRIQARLNKLNELNDLKNQSQESPSPITQDKLLNWYRDQTNLLIADYLLKNSHLIESNPGLKLIKNLNFEKLIDFDIILVSNKISTSILNQDLSNLVNWIDDNKSYLRKIKSNLEFQTRFQQYIELIKQGDLINAIKLFQNHLSFFTQTNFNEIKSASGLLIFASKASKTQDPNFQKYNSLLSPKRYEYLSNLFLEIYYKLHGISKDDPLLIYLSLGISSLKTRSCKCPSPSTQPQSFESILNKKLSQSHPTTTTNNCPVCSLEFNQLSYQLPYSHNVKSYLFENPVMLPNGNIYDREKLLNYSKNLTILSEMEVKDPMSTEVFELDELIRMYPT</sequence>
<dbReference type="PANTHER" id="PTHR12170">
    <property type="entry name" value="MACROPHAGE ERYTHROBLAST ATTACHER-RELATED"/>
    <property type="match status" value="1"/>
</dbReference>